<dbReference type="InterPro" id="IPR011706">
    <property type="entry name" value="Cu-oxidase_C"/>
</dbReference>
<dbReference type="Pfam" id="PF07732">
    <property type="entry name" value="Cu-oxidase_3"/>
    <property type="match status" value="1"/>
</dbReference>
<dbReference type="Gene3D" id="2.60.40.420">
    <property type="entry name" value="Cupredoxins - blue copper proteins"/>
    <property type="match status" value="3"/>
</dbReference>
<dbReference type="PANTHER" id="PTHR11709">
    <property type="entry name" value="MULTI-COPPER OXIDASE"/>
    <property type="match status" value="1"/>
</dbReference>
<keyword evidence="3" id="KW-0560">Oxidoreductase</keyword>
<feature type="domain" description="Plastocyanin-like" evidence="5">
    <location>
        <begin position="159"/>
        <end position="312"/>
    </location>
</feature>
<dbReference type="Proteomes" id="UP000681722">
    <property type="component" value="Unassembled WGS sequence"/>
</dbReference>
<dbReference type="SUPFAM" id="SSF49503">
    <property type="entry name" value="Cupredoxins"/>
    <property type="match status" value="3"/>
</dbReference>
<evidence type="ECO:0000256" key="3">
    <source>
        <dbReference type="ARBA" id="ARBA00023002"/>
    </source>
</evidence>
<dbReference type="EMBL" id="CAJOBC010034024">
    <property type="protein sequence ID" value="CAF4104254.1"/>
    <property type="molecule type" value="Genomic_DNA"/>
</dbReference>
<dbReference type="Pfam" id="PF07731">
    <property type="entry name" value="Cu-oxidase_2"/>
    <property type="match status" value="1"/>
</dbReference>
<proteinExistence type="inferred from homology"/>
<organism evidence="8 10">
    <name type="scientific">Didymodactylos carnosus</name>
    <dbReference type="NCBI Taxonomy" id="1234261"/>
    <lineage>
        <taxon>Eukaryota</taxon>
        <taxon>Metazoa</taxon>
        <taxon>Spiralia</taxon>
        <taxon>Gnathifera</taxon>
        <taxon>Rotifera</taxon>
        <taxon>Eurotatoria</taxon>
        <taxon>Bdelloidea</taxon>
        <taxon>Philodinida</taxon>
        <taxon>Philodinidae</taxon>
        <taxon>Didymodactylos</taxon>
    </lineage>
</organism>
<evidence type="ECO:0000313" key="8">
    <source>
        <dbReference type="EMBL" id="CAF1293705.1"/>
    </source>
</evidence>
<evidence type="ECO:0000313" key="10">
    <source>
        <dbReference type="Proteomes" id="UP000663829"/>
    </source>
</evidence>
<dbReference type="InterPro" id="IPR008972">
    <property type="entry name" value="Cupredoxin"/>
</dbReference>
<feature type="domain" description="Plastocyanin-like" evidence="7">
    <location>
        <begin position="33"/>
        <end position="148"/>
    </location>
</feature>
<comment type="similarity">
    <text evidence="1">Belongs to the multicopper oxidase family.</text>
</comment>
<dbReference type="FunFam" id="2.60.40.420:FF:000045">
    <property type="entry name" value="Laccase 2"/>
    <property type="match status" value="1"/>
</dbReference>
<keyword evidence="10" id="KW-1185">Reference proteome</keyword>
<dbReference type="GO" id="GO:0016491">
    <property type="term" value="F:oxidoreductase activity"/>
    <property type="evidence" value="ECO:0007669"/>
    <property type="project" value="UniProtKB-KW"/>
</dbReference>
<reference evidence="8" key="1">
    <citation type="submission" date="2021-02" db="EMBL/GenBank/DDBJ databases">
        <authorList>
            <person name="Nowell W R."/>
        </authorList>
    </citation>
    <scope>NUCLEOTIDE SEQUENCE</scope>
</reference>
<dbReference type="InterPro" id="IPR033138">
    <property type="entry name" value="Cu_oxidase_CS"/>
</dbReference>
<dbReference type="PANTHER" id="PTHR11709:SF511">
    <property type="entry name" value="LACCASE"/>
    <property type="match status" value="1"/>
</dbReference>
<comment type="caution">
    <text evidence="8">The sequence shown here is derived from an EMBL/GenBank/DDBJ whole genome shotgun (WGS) entry which is preliminary data.</text>
</comment>
<dbReference type="InterPro" id="IPR045087">
    <property type="entry name" value="Cu-oxidase_fam"/>
</dbReference>
<feature type="chain" id="PRO_5036227179" description="Laccase" evidence="4">
    <location>
        <begin position="18"/>
        <end position="531"/>
    </location>
</feature>
<evidence type="ECO:0008006" key="11">
    <source>
        <dbReference type="Google" id="ProtNLM"/>
    </source>
</evidence>
<sequence length="531" mass="60111">MIRSSLISTLLFSLCTANYCNNDKKTFTAEFRVQQFDRSPDGFKRSLLSINNEFPAPIINVCKGDTINITVVNMLHVPISIHWHGIFQIGTLTSDGVPGVTQCAIPSNQKYHYKFQTGIQTGTYWYHSHASVQYIDGLKSALIIHDPKDPWKSHYDEEEIFMLSDWYHKQALTLQKYYLSKSSDGNEPVPDTGLINGIGQYNCAVKKCQYYNAPIKIGTTKRFRIINTSAFAVFLFTIEGHTMKVIEADGTNLNGKTTVNGIRINAGQRYSVLVKGKTKTNQNYWIRAIIDPDTMDHASFKPNVSAILSYNGKYGLPSEVQFNKNDGIILDSFHEGNNFLDQNSLQPMELNVPKKSNKTVKVEIEFYDNKNGVNLAHFNNISFVHVMGTTLLSIVQTNQPYPKSNNVISINYGDIIDIIINNHDDGEHPIHLHGHKFWIIANGNTHDGDFNEKKVVFNTRNPLKRDTVSLNPHSYAVLRFVADNPGIWIFHCHIDWHLQAGLALIFVESAQRVQKLYGTTKSLNKCTSNNY</sequence>
<gene>
    <name evidence="8" type="ORF">GPM918_LOCUS28167</name>
    <name evidence="9" type="ORF">SRO942_LOCUS28637</name>
</gene>
<dbReference type="Pfam" id="PF00394">
    <property type="entry name" value="Cu-oxidase"/>
    <property type="match status" value="1"/>
</dbReference>
<dbReference type="AlphaFoldDB" id="A0A815D8L9"/>
<dbReference type="OrthoDB" id="2121828at2759"/>
<dbReference type="InterPro" id="IPR011707">
    <property type="entry name" value="Cu-oxidase-like_N"/>
</dbReference>
<keyword evidence="2" id="KW-0479">Metal-binding</keyword>
<evidence type="ECO:0000256" key="4">
    <source>
        <dbReference type="SAM" id="SignalP"/>
    </source>
</evidence>
<evidence type="ECO:0000256" key="2">
    <source>
        <dbReference type="ARBA" id="ARBA00022723"/>
    </source>
</evidence>
<evidence type="ECO:0000259" key="7">
    <source>
        <dbReference type="Pfam" id="PF07732"/>
    </source>
</evidence>
<name>A0A815D8L9_9BILA</name>
<evidence type="ECO:0000313" key="9">
    <source>
        <dbReference type="EMBL" id="CAF4104254.1"/>
    </source>
</evidence>
<protein>
    <recommendedName>
        <fullName evidence="11">Laccase</fullName>
    </recommendedName>
</protein>
<feature type="domain" description="Plastocyanin-like" evidence="6">
    <location>
        <begin position="393"/>
        <end position="510"/>
    </location>
</feature>
<evidence type="ECO:0000259" key="6">
    <source>
        <dbReference type="Pfam" id="PF07731"/>
    </source>
</evidence>
<dbReference type="InterPro" id="IPR001117">
    <property type="entry name" value="Cu-oxidase_2nd"/>
</dbReference>
<dbReference type="Proteomes" id="UP000663829">
    <property type="component" value="Unassembled WGS sequence"/>
</dbReference>
<evidence type="ECO:0000259" key="5">
    <source>
        <dbReference type="Pfam" id="PF00394"/>
    </source>
</evidence>
<dbReference type="PROSITE" id="PS00080">
    <property type="entry name" value="MULTICOPPER_OXIDASE2"/>
    <property type="match status" value="1"/>
</dbReference>
<dbReference type="GO" id="GO:0005507">
    <property type="term" value="F:copper ion binding"/>
    <property type="evidence" value="ECO:0007669"/>
    <property type="project" value="InterPro"/>
</dbReference>
<dbReference type="EMBL" id="CAJNOQ010012173">
    <property type="protein sequence ID" value="CAF1293705.1"/>
    <property type="molecule type" value="Genomic_DNA"/>
</dbReference>
<accession>A0A815D8L9</accession>
<dbReference type="InterPro" id="IPR002355">
    <property type="entry name" value="Cu_oxidase_Cu_BS"/>
</dbReference>
<dbReference type="PROSITE" id="PS00079">
    <property type="entry name" value="MULTICOPPER_OXIDASE1"/>
    <property type="match status" value="2"/>
</dbReference>
<feature type="signal peptide" evidence="4">
    <location>
        <begin position="1"/>
        <end position="17"/>
    </location>
</feature>
<keyword evidence="4" id="KW-0732">Signal</keyword>
<evidence type="ECO:0000256" key="1">
    <source>
        <dbReference type="ARBA" id="ARBA00010609"/>
    </source>
</evidence>